<feature type="domain" description="Min27-like integrase DNA-binding" evidence="2">
    <location>
        <begin position="40"/>
        <end position="103"/>
    </location>
</feature>
<evidence type="ECO:0000256" key="1">
    <source>
        <dbReference type="ARBA" id="ARBA00023125"/>
    </source>
</evidence>
<dbReference type="InterPro" id="IPR010998">
    <property type="entry name" value="Integrase_recombinase_N"/>
</dbReference>
<dbReference type="InterPro" id="IPR004107">
    <property type="entry name" value="Integrase_SAM-like_N"/>
</dbReference>
<dbReference type="AlphaFoldDB" id="A0A9X0WLS6"/>
<organism evidence="4 5">
    <name type="scientific">Thiocapsa imhoffii</name>
    <dbReference type="NCBI Taxonomy" id="382777"/>
    <lineage>
        <taxon>Bacteria</taxon>
        <taxon>Pseudomonadati</taxon>
        <taxon>Pseudomonadota</taxon>
        <taxon>Gammaproteobacteria</taxon>
        <taxon>Chromatiales</taxon>
        <taxon>Chromatiaceae</taxon>
        <taxon>Thiocapsa</taxon>
    </lineage>
</organism>
<dbReference type="Gene3D" id="1.10.150.130">
    <property type="match status" value="1"/>
</dbReference>
<proteinExistence type="predicted"/>
<evidence type="ECO:0008006" key="6">
    <source>
        <dbReference type="Google" id="ProtNLM"/>
    </source>
</evidence>
<dbReference type="InterPro" id="IPR022000">
    <property type="entry name" value="Min27-like_integrase_DNA_bind"/>
</dbReference>
<dbReference type="GO" id="GO:0003677">
    <property type="term" value="F:DNA binding"/>
    <property type="evidence" value="ECO:0007669"/>
    <property type="project" value="UniProtKB-KW"/>
</dbReference>
<name>A0A9X0WLS6_9GAMM</name>
<reference evidence="4 5" key="1">
    <citation type="journal article" date="2020" name="Microorganisms">
        <title>Osmotic Adaptation and Compatible Solute Biosynthesis of Phototrophic Bacteria as Revealed from Genome Analyses.</title>
        <authorList>
            <person name="Imhoff J.F."/>
            <person name="Rahn T."/>
            <person name="Kunzel S."/>
            <person name="Keller A."/>
            <person name="Neulinger S.C."/>
        </authorList>
    </citation>
    <scope>NUCLEOTIDE SEQUENCE [LARGE SCALE GENOMIC DNA]</scope>
    <source>
        <strain evidence="4 5">DSM 21303</strain>
    </source>
</reference>
<dbReference type="GO" id="GO:0015074">
    <property type="term" value="P:DNA integration"/>
    <property type="evidence" value="ECO:0007669"/>
    <property type="project" value="InterPro"/>
</dbReference>
<protein>
    <recommendedName>
        <fullName evidence="6">DUF3596 domain-containing protein</fullName>
    </recommendedName>
</protein>
<evidence type="ECO:0000259" key="2">
    <source>
        <dbReference type="Pfam" id="PF12167"/>
    </source>
</evidence>
<dbReference type="Pfam" id="PF14659">
    <property type="entry name" value="Phage_int_SAM_3"/>
    <property type="match status" value="1"/>
</dbReference>
<evidence type="ECO:0000313" key="4">
    <source>
        <dbReference type="EMBL" id="MBK1646780.1"/>
    </source>
</evidence>
<keyword evidence="5" id="KW-1185">Reference proteome</keyword>
<dbReference type="Pfam" id="PF12167">
    <property type="entry name" value="Arm-DNA-bind_2"/>
    <property type="match status" value="1"/>
</dbReference>
<evidence type="ECO:0000313" key="5">
    <source>
        <dbReference type="Proteomes" id="UP001138802"/>
    </source>
</evidence>
<gene>
    <name evidence="4" type="ORF">CKO25_19485</name>
</gene>
<keyword evidence="1" id="KW-0238">DNA-binding</keyword>
<feature type="domain" description="Integrase SAM-like N-terminal" evidence="3">
    <location>
        <begin position="126"/>
        <end position="175"/>
    </location>
</feature>
<dbReference type="EMBL" id="NRSD01000035">
    <property type="protein sequence ID" value="MBK1646780.1"/>
    <property type="molecule type" value="Genomic_DNA"/>
</dbReference>
<accession>A0A9X0WLS6</accession>
<comment type="caution">
    <text evidence="4">The sequence shown here is derived from an EMBL/GenBank/DDBJ whole genome shotgun (WGS) entry which is preliminary data.</text>
</comment>
<dbReference type="Proteomes" id="UP001138802">
    <property type="component" value="Unassembled WGS sequence"/>
</dbReference>
<evidence type="ECO:0000259" key="3">
    <source>
        <dbReference type="Pfam" id="PF14659"/>
    </source>
</evidence>
<sequence>MPLKRTWWLSLGRTARWCQWRMAAFAASTEPGFEEEQPMSSIRVNPRSRQLFFDFRYRGERCREYTSLPDTPANRKKLQKVLDRMDLEMATGTFEYRRYFPSSAMAARFDTPAVPTAAPSRATPLFRDFAEIWFAERQIEWRQSYQETVRISLDKHLLPAFGATPVGSIDKVDYRPKIPFENRLDFWPPKLF</sequence>